<protein>
    <recommendedName>
        <fullName evidence="4">Ig-like domain (Group 3)</fullName>
    </recommendedName>
</protein>
<evidence type="ECO:0000256" key="1">
    <source>
        <dbReference type="SAM" id="SignalP"/>
    </source>
</evidence>
<dbReference type="RefSeq" id="WP_078700084.1">
    <property type="nucleotide sequence ID" value="NZ_LT796768.1"/>
</dbReference>
<feature type="chain" id="PRO_5013160051" description="Ig-like domain (Group 3)" evidence="1">
    <location>
        <begin position="30"/>
        <end position="444"/>
    </location>
</feature>
<evidence type="ECO:0008006" key="4">
    <source>
        <dbReference type="Google" id="ProtNLM"/>
    </source>
</evidence>
<proteinExistence type="predicted"/>
<keyword evidence="1" id="KW-0732">Signal</keyword>
<accession>A0A1T4Z2K3</accession>
<dbReference type="InterPro" id="IPR017868">
    <property type="entry name" value="Filamin/ABP280_repeat-like"/>
</dbReference>
<dbReference type="PROSITE" id="PS50194">
    <property type="entry name" value="FILAMIN_REPEAT"/>
    <property type="match status" value="1"/>
</dbReference>
<evidence type="ECO:0000313" key="2">
    <source>
        <dbReference type="EMBL" id="SKB08272.1"/>
    </source>
</evidence>
<dbReference type="Gene3D" id="2.60.40.2700">
    <property type="match status" value="1"/>
</dbReference>
<dbReference type="OrthoDB" id="9758923at2"/>
<evidence type="ECO:0000313" key="3">
    <source>
        <dbReference type="Proteomes" id="UP000191040"/>
    </source>
</evidence>
<organism evidence="2 3">
    <name type="scientific">Aeromicrobium choanae</name>
    <dbReference type="NCBI Taxonomy" id="1736691"/>
    <lineage>
        <taxon>Bacteria</taxon>
        <taxon>Bacillati</taxon>
        <taxon>Actinomycetota</taxon>
        <taxon>Actinomycetes</taxon>
        <taxon>Propionibacteriales</taxon>
        <taxon>Nocardioidaceae</taxon>
        <taxon>Aeromicrobium</taxon>
    </lineage>
</organism>
<gene>
    <name evidence="2" type="ORF">SAMN06295964_2072</name>
</gene>
<dbReference type="Gene3D" id="2.60.40.10">
    <property type="entry name" value="Immunoglobulins"/>
    <property type="match status" value="1"/>
</dbReference>
<name>A0A1T4Z2K3_9ACTN</name>
<dbReference type="GO" id="GO:0005975">
    <property type="term" value="P:carbohydrate metabolic process"/>
    <property type="evidence" value="ECO:0007669"/>
    <property type="project" value="UniProtKB-ARBA"/>
</dbReference>
<keyword evidence="3" id="KW-1185">Reference proteome</keyword>
<dbReference type="AlphaFoldDB" id="A0A1T4Z2K3"/>
<reference evidence="3" key="1">
    <citation type="submission" date="2017-02" db="EMBL/GenBank/DDBJ databases">
        <authorList>
            <person name="Varghese N."/>
            <person name="Submissions S."/>
        </authorList>
    </citation>
    <scope>NUCLEOTIDE SEQUENCE [LARGE SCALE GENOMIC DNA]</scope>
    <source>
        <strain evidence="3">9H-4</strain>
    </source>
</reference>
<feature type="signal peptide" evidence="1">
    <location>
        <begin position="1"/>
        <end position="29"/>
    </location>
</feature>
<sequence length="444" mass="47046">MKSMTRAALVAVLALVASLLIAPVGIATAAPAAAGTISGTVTAANPIPGGKKALVSLYRRESDGRWTWADGTYVAVGGSYTASAPAAGSYQVRAEVGSVASATPSRTLTVSKGARLTGVDLVLQDTPTISGTITTEGFDLSSVGPKRLYIQSWGGTGGHWSKIGGITTSYAERPDLQIRPDGTYTIAVPHHYDAIRLEFAQGQCIEEDELPEDVPGGCEWGAARDVQTVHWDGTTYGAFTLADGGDIDVRSGSVVDKDITLRLAEKLRVVRSPRITGTIEPGQVLTVDPGTYTPAATSAEYEWYGGEYWIPGATSRTFRPTTAHIGASLRVLVRPNRVGTEAPVLWTPYVTVKTRSRFAVKAKAGKAKATVTIAIKAPGVTTSRIHGKASIYAKGKRIKTVNVRNGKATIKIAKQKKGKRTYTVRYSGNRVITSSTKSLKIAIR</sequence>
<dbReference type="STRING" id="1736691.SAMN06295964_2072"/>
<dbReference type="Proteomes" id="UP000191040">
    <property type="component" value="Chromosome I"/>
</dbReference>
<dbReference type="EMBL" id="LT796768">
    <property type="protein sequence ID" value="SKB08272.1"/>
    <property type="molecule type" value="Genomic_DNA"/>
</dbReference>
<dbReference type="InterPro" id="IPR013783">
    <property type="entry name" value="Ig-like_fold"/>
</dbReference>